<dbReference type="OrthoDB" id="17644at2759"/>
<dbReference type="EMBL" id="JADCNL010000002">
    <property type="protein sequence ID" value="KAG0491887.1"/>
    <property type="molecule type" value="Genomic_DNA"/>
</dbReference>
<sequence>MRPGTTSLVVTLVLSFPYPFSSPHTTTTTIVILLLLFRTLNISIHNPLVNQQQRFLRGGILWRPAVRLTPSVIGCLDDSLIVPGEEIVNIDPSAGGRMWLRRRPAVNRLNLLKRKGLQWEGEAEAGVAVYGHCYDGGGLDVGVHLHRSETWFEGESESQSLAHNGSSAWSEVYPF</sequence>
<accession>A0A835VAV0</accession>
<evidence type="ECO:0000313" key="2">
    <source>
        <dbReference type="Proteomes" id="UP000636800"/>
    </source>
</evidence>
<name>A0A835VAV0_VANPL</name>
<evidence type="ECO:0000313" key="1">
    <source>
        <dbReference type="EMBL" id="KAG0491887.1"/>
    </source>
</evidence>
<gene>
    <name evidence="1" type="ORF">HPP92_005285</name>
</gene>
<organism evidence="1 2">
    <name type="scientific">Vanilla planifolia</name>
    <name type="common">Vanilla</name>
    <dbReference type="NCBI Taxonomy" id="51239"/>
    <lineage>
        <taxon>Eukaryota</taxon>
        <taxon>Viridiplantae</taxon>
        <taxon>Streptophyta</taxon>
        <taxon>Embryophyta</taxon>
        <taxon>Tracheophyta</taxon>
        <taxon>Spermatophyta</taxon>
        <taxon>Magnoliopsida</taxon>
        <taxon>Liliopsida</taxon>
        <taxon>Asparagales</taxon>
        <taxon>Orchidaceae</taxon>
        <taxon>Vanilloideae</taxon>
        <taxon>Vanilleae</taxon>
        <taxon>Vanilla</taxon>
    </lineage>
</organism>
<comment type="caution">
    <text evidence="1">The sequence shown here is derived from an EMBL/GenBank/DDBJ whole genome shotgun (WGS) entry which is preliminary data.</text>
</comment>
<reference evidence="1 2" key="1">
    <citation type="journal article" date="2020" name="Nat. Food">
        <title>A phased Vanilla planifolia genome enables genetic improvement of flavour and production.</title>
        <authorList>
            <person name="Hasing T."/>
            <person name="Tang H."/>
            <person name="Brym M."/>
            <person name="Khazi F."/>
            <person name="Huang T."/>
            <person name="Chambers A.H."/>
        </authorList>
    </citation>
    <scope>NUCLEOTIDE SEQUENCE [LARGE SCALE GENOMIC DNA]</scope>
    <source>
        <tissue evidence="1">Leaf</tissue>
    </source>
</reference>
<proteinExistence type="predicted"/>
<dbReference type="Proteomes" id="UP000636800">
    <property type="component" value="Chromosome 2"/>
</dbReference>
<dbReference type="AlphaFoldDB" id="A0A835VAV0"/>
<protein>
    <submittedName>
        <fullName evidence="1">Uncharacterized protein</fullName>
    </submittedName>
</protein>
<keyword evidence="2" id="KW-1185">Reference proteome</keyword>